<accession>A0A9P9A169</accession>
<name>A0A9P9A169_9PEZI</name>
<evidence type="ECO:0000313" key="2">
    <source>
        <dbReference type="Proteomes" id="UP000758603"/>
    </source>
</evidence>
<sequence>MFKHILPFAYILEHAFGYSIPQSPITTWECCRSQSSLLCFLSLWPLELLRPNSCNINSTPCCLARYLPRR</sequence>
<reference evidence="1" key="1">
    <citation type="journal article" date="2021" name="Nat. Commun.">
        <title>Genetic determinants of endophytism in the Arabidopsis root mycobiome.</title>
        <authorList>
            <person name="Mesny F."/>
            <person name="Miyauchi S."/>
            <person name="Thiergart T."/>
            <person name="Pickel B."/>
            <person name="Atanasova L."/>
            <person name="Karlsson M."/>
            <person name="Huettel B."/>
            <person name="Barry K.W."/>
            <person name="Haridas S."/>
            <person name="Chen C."/>
            <person name="Bauer D."/>
            <person name="Andreopoulos W."/>
            <person name="Pangilinan J."/>
            <person name="LaButti K."/>
            <person name="Riley R."/>
            <person name="Lipzen A."/>
            <person name="Clum A."/>
            <person name="Drula E."/>
            <person name="Henrissat B."/>
            <person name="Kohler A."/>
            <person name="Grigoriev I.V."/>
            <person name="Martin F.M."/>
            <person name="Hacquard S."/>
        </authorList>
    </citation>
    <scope>NUCLEOTIDE SEQUENCE</scope>
    <source>
        <strain evidence="1">MPI-SDFR-AT-0073</strain>
    </source>
</reference>
<keyword evidence="2" id="KW-1185">Reference proteome</keyword>
<comment type="caution">
    <text evidence="1">The sequence shown here is derived from an EMBL/GenBank/DDBJ whole genome shotgun (WGS) entry which is preliminary data.</text>
</comment>
<dbReference type="Proteomes" id="UP000758603">
    <property type="component" value="Unassembled WGS sequence"/>
</dbReference>
<protein>
    <submittedName>
        <fullName evidence="1">Uncharacterized protein</fullName>
    </submittedName>
</protein>
<dbReference type="EMBL" id="JAGPXC010000002">
    <property type="protein sequence ID" value="KAH6656720.1"/>
    <property type="molecule type" value="Genomic_DNA"/>
</dbReference>
<organism evidence="1 2">
    <name type="scientific">Truncatella angustata</name>
    <dbReference type="NCBI Taxonomy" id="152316"/>
    <lineage>
        <taxon>Eukaryota</taxon>
        <taxon>Fungi</taxon>
        <taxon>Dikarya</taxon>
        <taxon>Ascomycota</taxon>
        <taxon>Pezizomycotina</taxon>
        <taxon>Sordariomycetes</taxon>
        <taxon>Xylariomycetidae</taxon>
        <taxon>Amphisphaeriales</taxon>
        <taxon>Sporocadaceae</taxon>
        <taxon>Truncatella</taxon>
    </lineage>
</organism>
<evidence type="ECO:0000313" key="1">
    <source>
        <dbReference type="EMBL" id="KAH6656720.1"/>
    </source>
</evidence>
<dbReference type="AlphaFoldDB" id="A0A9P9A169"/>
<dbReference type="GeneID" id="70124080"/>
<proteinExistence type="predicted"/>
<gene>
    <name evidence="1" type="ORF">BKA67DRAFT_165402</name>
</gene>
<dbReference type="RefSeq" id="XP_045960954.1">
    <property type="nucleotide sequence ID" value="XM_046095187.1"/>
</dbReference>